<dbReference type="RefSeq" id="WP_151545473.1">
    <property type="nucleotide sequence ID" value="NZ_WBMR01000199.1"/>
</dbReference>
<sequence length="227" mass="22698">MRKLGKIAIPLIGSTALLIGMTGSAFASGTITSGGSPYTGNVLATNLGNVTLSGLSSLGSIINTCTGASLGAYTKSDGTGGQLNSVSLTGCTNNRGGTTTVTALNLPYTGGHVDYDSTHASNRDGTITINAPNPSVDVKAILTLPAWGISSMECHYGLTTSTPLTINVYNPANANKPVPSNSHGQGKLAGQALQFISGDSRCPASASANGNFQIVTDPGGADLVLGP</sequence>
<evidence type="ECO:0008006" key="4">
    <source>
        <dbReference type="Google" id="ProtNLM"/>
    </source>
</evidence>
<proteinExistence type="predicted"/>
<feature type="signal peptide" evidence="1">
    <location>
        <begin position="1"/>
        <end position="27"/>
    </location>
</feature>
<feature type="chain" id="PRO_5027071699" description="Secreted protein" evidence="1">
    <location>
        <begin position="28"/>
        <end position="227"/>
    </location>
</feature>
<dbReference type="Proteomes" id="UP000483004">
    <property type="component" value="Unassembled WGS sequence"/>
</dbReference>
<evidence type="ECO:0000313" key="2">
    <source>
        <dbReference type="EMBL" id="KAB2365968.1"/>
    </source>
</evidence>
<dbReference type="OrthoDB" id="3475281at2"/>
<gene>
    <name evidence="2" type="ORF">F9B16_39950</name>
</gene>
<organism evidence="2 3">
    <name type="scientific">Actinomadura montaniterrae</name>
    <dbReference type="NCBI Taxonomy" id="1803903"/>
    <lineage>
        <taxon>Bacteria</taxon>
        <taxon>Bacillati</taxon>
        <taxon>Actinomycetota</taxon>
        <taxon>Actinomycetes</taxon>
        <taxon>Streptosporangiales</taxon>
        <taxon>Thermomonosporaceae</taxon>
        <taxon>Actinomadura</taxon>
    </lineage>
</organism>
<evidence type="ECO:0000313" key="3">
    <source>
        <dbReference type="Proteomes" id="UP000483004"/>
    </source>
</evidence>
<keyword evidence="3" id="KW-1185">Reference proteome</keyword>
<keyword evidence="1" id="KW-0732">Signal</keyword>
<dbReference type="AlphaFoldDB" id="A0A6L3VGG1"/>
<reference evidence="2 3" key="1">
    <citation type="submission" date="2019-09" db="EMBL/GenBank/DDBJ databases">
        <title>Actinomadura physcomitrii sp. nov., a novel actinomycete isolated from moss [Physcomitrium sphaericum (Ludw) Fuernr].</title>
        <authorList>
            <person name="Liu C."/>
            <person name="Zhuang X."/>
        </authorList>
    </citation>
    <scope>NUCLEOTIDE SEQUENCE [LARGE SCALE GENOMIC DNA]</scope>
    <source>
        <strain evidence="2 3">CYP1-1B</strain>
    </source>
</reference>
<name>A0A6L3VGG1_9ACTN</name>
<comment type="caution">
    <text evidence="2">The sequence shown here is derived from an EMBL/GenBank/DDBJ whole genome shotgun (WGS) entry which is preliminary data.</text>
</comment>
<dbReference type="EMBL" id="WBMR01000199">
    <property type="protein sequence ID" value="KAB2365968.1"/>
    <property type="molecule type" value="Genomic_DNA"/>
</dbReference>
<accession>A0A6L3VGG1</accession>
<protein>
    <recommendedName>
        <fullName evidence="4">Secreted protein</fullName>
    </recommendedName>
</protein>
<evidence type="ECO:0000256" key="1">
    <source>
        <dbReference type="SAM" id="SignalP"/>
    </source>
</evidence>